<evidence type="ECO:0000256" key="1">
    <source>
        <dbReference type="ARBA" id="ARBA00022729"/>
    </source>
</evidence>
<dbReference type="STRING" id="564137.SAMN04488238_103189"/>
<evidence type="ECO:0000313" key="4">
    <source>
        <dbReference type="EMBL" id="SDW72451.1"/>
    </source>
</evidence>
<gene>
    <name evidence="4" type="ORF">SAMN04488238_103189</name>
</gene>
<dbReference type="EMBL" id="FNOM01000003">
    <property type="protein sequence ID" value="SDW72451.1"/>
    <property type="molecule type" value="Genomic_DNA"/>
</dbReference>
<proteinExistence type="predicted"/>
<dbReference type="OrthoDB" id="7362103at2"/>
<keyword evidence="1 2" id="KW-0732">Signal</keyword>
<name>A0A1H2VW51_9RHOB</name>
<organism evidence="4 5">
    <name type="scientific">Roseicitreum antarcticum</name>
    <dbReference type="NCBI Taxonomy" id="564137"/>
    <lineage>
        <taxon>Bacteria</taxon>
        <taxon>Pseudomonadati</taxon>
        <taxon>Pseudomonadota</taxon>
        <taxon>Alphaproteobacteria</taxon>
        <taxon>Rhodobacterales</taxon>
        <taxon>Paracoccaceae</taxon>
        <taxon>Roseicitreum</taxon>
    </lineage>
</organism>
<dbReference type="AlphaFoldDB" id="A0A1H2VW51"/>
<reference evidence="4 5" key="1">
    <citation type="submission" date="2016-10" db="EMBL/GenBank/DDBJ databases">
        <authorList>
            <person name="de Groot N.N."/>
        </authorList>
    </citation>
    <scope>NUCLEOTIDE SEQUENCE [LARGE SCALE GENOMIC DNA]</scope>
    <source>
        <strain evidence="4 5">CGMCC 1.8894</strain>
    </source>
</reference>
<dbReference type="RefSeq" id="WP_092886637.1">
    <property type="nucleotide sequence ID" value="NZ_CP061498.1"/>
</dbReference>
<evidence type="ECO:0000313" key="5">
    <source>
        <dbReference type="Proteomes" id="UP000198539"/>
    </source>
</evidence>
<keyword evidence="5" id="KW-1185">Reference proteome</keyword>
<sequence>MKSFLTLALAALLPCAVWATDTAVQTPADPMAEAAVEDASDELLIVDAADVVPDDMLWDKRLLVIFANTPNDPMFRQQISLLETRAEDLHERDVVVALDTDPATMSALRTRLRPRGFMLAIIGKDGEIKHRKPSPWDTREILQAIDKFPLRRQEMLDRRPAGR</sequence>
<protein>
    <recommendedName>
        <fullName evidence="3">DUF4174 domain-containing protein</fullName>
    </recommendedName>
</protein>
<evidence type="ECO:0000259" key="3">
    <source>
        <dbReference type="Pfam" id="PF13778"/>
    </source>
</evidence>
<dbReference type="Proteomes" id="UP000198539">
    <property type="component" value="Unassembled WGS sequence"/>
</dbReference>
<evidence type="ECO:0000256" key="2">
    <source>
        <dbReference type="SAM" id="SignalP"/>
    </source>
</evidence>
<dbReference type="InterPro" id="IPR025232">
    <property type="entry name" value="DUF4174"/>
</dbReference>
<accession>A0A1H2VW51</accession>
<dbReference type="Pfam" id="PF13778">
    <property type="entry name" value="DUF4174"/>
    <property type="match status" value="1"/>
</dbReference>
<feature type="signal peptide" evidence="2">
    <location>
        <begin position="1"/>
        <end position="19"/>
    </location>
</feature>
<feature type="domain" description="DUF4174" evidence="3">
    <location>
        <begin position="54"/>
        <end position="154"/>
    </location>
</feature>
<feature type="chain" id="PRO_5011782245" description="DUF4174 domain-containing protein" evidence="2">
    <location>
        <begin position="20"/>
        <end position="163"/>
    </location>
</feature>